<dbReference type="EMBL" id="UINC01172394">
    <property type="protein sequence ID" value="SVD77453.1"/>
    <property type="molecule type" value="Genomic_DNA"/>
</dbReference>
<evidence type="ECO:0000313" key="1">
    <source>
        <dbReference type="EMBL" id="SVD77453.1"/>
    </source>
</evidence>
<gene>
    <name evidence="1" type="ORF">METZ01_LOCUS430307</name>
</gene>
<proteinExistence type="predicted"/>
<dbReference type="SUPFAM" id="SSF51735">
    <property type="entry name" value="NAD(P)-binding Rossmann-fold domains"/>
    <property type="match status" value="1"/>
</dbReference>
<evidence type="ECO:0008006" key="2">
    <source>
        <dbReference type="Google" id="ProtNLM"/>
    </source>
</evidence>
<dbReference type="InterPro" id="IPR036291">
    <property type="entry name" value="NAD(P)-bd_dom_sf"/>
</dbReference>
<name>A0A382Y2I3_9ZZZZ</name>
<dbReference type="AlphaFoldDB" id="A0A382Y2I3"/>
<dbReference type="Gene3D" id="3.40.50.720">
    <property type="entry name" value="NAD(P)-binding Rossmann-like Domain"/>
    <property type="match status" value="1"/>
</dbReference>
<accession>A0A382Y2I3</accession>
<organism evidence="1">
    <name type="scientific">marine metagenome</name>
    <dbReference type="NCBI Taxonomy" id="408172"/>
    <lineage>
        <taxon>unclassified sequences</taxon>
        <taxon>metagenomes</taxon>
        <taxon>ecological metagenomes</taxon>
    </lineage>
</organism>
<sequence>TKDMPTRPTNIYASSKVWGESVARFYSDVHELSCLCIRIGWVLGTDKPACASANDIWCSQRDIVEISECCVNAPEDIRYDIYYGMSDNADRWVDIESAREMIGYVARDRAEDRI</sequence>
<protein>
    <recommendedName>
        <fullName evidence="2">NAD-dependent epimerase/dehydratase domain-containing protein</fullName>
    </recommendedName>
</protein>
<reference evidence="1" key="1">
    <citation type="submission" date="2018-05" db="EMBL/GenBank/DDBJ databases">
        <authorList>
            <person name="Lanie J.A."/>
            <person name="Ng W.-L."/>
            <person name="Kazmierczak K.M."/>
            <person name="Andrzejewski T.M."/>
            <person name="Davidsen T.M."/>
            <person name="Wayne K.J."/>
            <person name="Tettelin H."/>
            <person name="Glass J.I."/>
            <person name="Rusch D."/>
            <person name="Podicherti R."/>
            <person name="Tsui H.-C.T."/>
            <person name="Winkler M.E."/>
        </authorList>
    </citation>
    <scope>NUCLEOTIDE SEQUENCE</scope>
</reference>
<feature type="non-terminal residue" evidence="1">
    <location>
        <position position="1"/>
    </location>
</feature>